<feature type="compositionally biased region" description="Basic and acidic residues" evidence="1">
    <location>
        <begin position="23"/>
        <end position="35"/>
    </location>
</feature>
<dbReference type="Proteomes" id="UP000017836">
    <property type="component" value="Unassembled WGS sequence"/>
</dbReference>
<evidence type="ECO:0000256" key="1">
    <source>
        <dbReference type="SAM" id="MobiDB-lite"/>
    </source>
</evidence>
<keyword evidence="3" id="KW-1185">Reference proteome</keyword>
<organism evidence="2 3">
    <name type="scientific">Amborella trichopoda</name>
    <dbReference type="NCBI Taxonomy" id="13333"/>
    <lineage>
        <taxon>Eukaryota</taxon>
        <taxon>Viridiplantae</taxon>
        <taxon>Streptophyta</taxon>
        <taxon>Embryophyta</taxon>
        <taxon>Tracheophyta</taxon>
        <taxon>Spermatophyta</taxon>
        <taxon>Magnoliopsida</taxon>
        <taxon>Amborellales</taxon>
        <taxon>Amborellaceae</taxon>
        <taxon>Amborella</taxon>
    </lineage>
</organism>
<gene>
    <name evidence="2" type="ORF">AMTR_s00235p00019100</name>
</gene>
<sequence length="102" mass="11896">MRSERRRRRPDMVLAKKKWANHGGERKQGIEERERRKGLETERKFSKLTGVTCRTEKVGICLWICKGGKLMGVRCRTEKVGICLWIVKVGWGVEKRAAVREN</sequence>
<dbReference type="AlphaFoldDB" id="W1NXF9"/>
<dbReference type="EMBL" id="KI395020">
    <property type="protein sequence ID" value="ERM99369.1"/>
    <property type="molecule type" value="Genomic_DNA"/>
</dbReference>
<evidence type="ECO:0000313" key="3">
    <source>
        <dbReference type="Proteomes" id="UP000017836"/>
    </source>
</evidence>
<dbReference type="Gramene" id="ERM99369">
    <property type="protein sequence ID" value="ERM99369"/>
    <property type="gene ID" value="AMTR_s00235p00019100"/>
</dbReference>
<accession>W1NXF9</accession>
<reference evidence="3" key="1">
    <citation type="journal article" date="2013" name="Science">
        <title>The Amborella genome and the evolution of flowering plants.</title>
        <authorList>
            <consortium name="Amborella Genome Project"/>
        </authorList>
    </citation>
    <scope>NUCLEOTIDE SEQUENCE [LARGE SCALE GENOMIC DNA]</scope>
</reference>
<feature type="region of interest" description="Disordered" evidence="1">
    <location>
        <begin position="1"/>
        <end position="35"/>
    </location>
</feature>
<dbReference type="HOGENOM" id="CLU_2281282_0_0_1"/>
<evidence type="ECO:0000313" key="2">
    <source>
        <dbReference type="EMBL" id="ERM99369.1"/>
    </source>
</evidence>
<proteinExistence type="predicted"/>
<feature type="compositionally biased region" description="Basic residues" evidence="1">
    <location>
        <begin position="1"/>
        <end position="20"/>
    </location>
</feature>
<name>W1NXF9_AMBTC</name>
<protein>
    <submittedName>
        <fullName evidence="2">Uncharacterized protein</fullName>
    </submittedName>
</protein>